<accession>A0ACB8QBC7</accession>
<dbReference type="EMBL" id="MU273742">
    <property type="protein sequence ID" value="KAI0028566.1"/>
    <property type="molecule type" value="Genomic_DNA"/>
</dbReference>
<sequence>MAYFTWLVTGTNRGLGLTIVRYLLQNPSNVVLAACRTPQSASCLHDLGAASAGKLNIMQLDVADPKSIDESVESAKAVIAEHGLDYLINNAGVGSRTENMFDTPTAEWRDWLASVLHINAIGPALITKTYLPFLEREGRRGVVLNISSRWSSFAGNGGAVAPAYSMSKAALNMLTFKQAQERPNLTFCAISPGWVQTEMGGPDALISADESALSLIKFAVNARKEHSGKLFNFNGTPMGW</sequence>
<reference evidence="1" key="2">
    <citation type="journal article" date="2022" name="New Phytol.">
        <title>Evolutionary transition to the ectomycorrhizal habit in the genomes of a hyperdiverse lineage of mushroom-forming fungi.</title>
        <authorList>
            <person name="Looney B."/>
            <person name="Miyauchi S."/>
            <person name="Morin E."/>
            <person name="Drula E."/>
            <person name="Courty P.E."/>
            <person name="Kohler A."/>
            <person name="Kuo A."/>
            <person name="LaButti K."/>
            <person name="Pangilinan J."/>
            <person name="Lipzen A."/>
            <person name="Riley R."/>
            <person name="Andreopoulos W."/>
            <person name="He G."/>
            <person name="Johnson J."/>
            <person name="Nolan M."/>
            <person name="Tritt A."/>
            <person name="Barry K.W."/>
            <person name="Grigoriev I.V."/>
            <person name="Nagy L.G."/>
            <person name="Hibbett D."/>
            <person name="Henrissat B."/>
            <person name="Matheny P.B."/>
            <person name="Labbe J."/>
            <person name="Martin F.M."/>
        </authorList>
    </citation>
    <scope>NUCLEOTIDE SEQUENCE</scope>
    <source>
        <strain evidence="1">EC-137</strain>
    </source>
</reference>
<gene>
    <name evidence="1" type="ORF">K488DRAFT_80614</name>
</gene>
<keyword evidence="2" id="KW-1185">Reference proteome</keyword>
<name>A0ACB8QBC7_9AGAM</name>
<evidence type="ECO:0000313" key="1">
    <source>
        <dbReference type="EMBL" id="KAI0028566.1"/>
    </source>
</evidence>
<dbReference type="Proteomes" id="UP000814128">
    <property type="component" value="Unassembled WGS sequence"/>
</dbReference>
<comment type="caution">
    <text evidence="1">The sequence shown here is derived from an EMBL/GenBank/DDBJ whole genome shotgun (WGS) entry which is preliminary data.</text>
</comment>
<protein>
    <submittedName>
        <fullName evidence="1">Uncharacterized protein</fullName>
    </submittedName>
</protein>
<reference evidence="1" key="1">
    <citation type="submission" date="2021-02" db="EMBL/GenBank/DDBJ databases">
        <authorList>
            <consortium name="DOE Joint Genome Institute"/>
            <person name="Ahrendt S."/>
            <person name="Looney B.P."/>
            <person name="Miyauchi S."/>
            <person name="Morin E."/>
            <person name="Drula E."/>
            <person name="Courty P.E."/>
            <person name="Chicoki N."/>
            <person name="Fauchery L."/>
            <person name="Kohler A."/>
            <person name="Kuo A."/>
            <person name="Labutti K."/>
            <person name="Pangilinan J."/>
            <person name="Lipzen A."/>
            <person name="Riley R."/>
            <person name="Andreopoulos W."/>
            <person name="He G."/>
            <person name="Johnson J."/>
            <person name="Barry K.W."/>
            <person name="Grigoriev I.V."/>
            <person name="Nagy L."/>
            <person name="Hibbett D."/>
            <person name="Henrissat B."/>
            <person name="Matheny P.B."/>
            <person name="Labbe J."/>
            <person name="Martin F."/>
        </authorList>
    </citation>
    <scope>NUCLEOTIDE SEQUENCE</scope>
    <source>
        <strain evidence="1">EC-137</strain>
    </source>
</reference>
<proteinExistence type="predicted"/>
<evidence type="ECO:0000313" key="2">
    <source>
        <dbReference type="Proteomes" id="UP000814128"/>
    </source>
</evidence>
<organism evidence="1 2">
    <name type="scientific">Vararia minispora EC-137</name>
    <dbReference type="NCBI Taxonomy" id="1314806"/>
    <lineage>
        <taxon>Eukaryota</taxon>
        <taxon>Fungi</taxon>
        <taxon>Dikarya</taxon>
        <taxon>Basidiomycota</taxon>
        <taxon>Agaricomycotina</taxon>
        <taxon>Agaricomycetes</taxon>
        <taxon>Russulales</taxon>
        <taxon>Lachnocladiaceae</taxon>
        <taxon>Vararia</taxon>
    </lineage>
</organism>